<evidence type="ECO:0000256" key="1">
    <source>
        <dbReference type="ARBA" id="ARBA00004651"/>
    </source>
</evidence>
<evidence type="ECO:0000256" key="9">
    <source>
        <dbReference type="ARBA" id="ARBA00023316"/>
    </source>
</evidence>
<protein>
    <recommendedName>
        <fullName evidence="2 12">Chitin synthase</fullName>
        <ecNumber evidence="2 12">2.4.1.16</ecNumber>
    </recommendedName>
</protein>
<comment type="subcellular location">
    <subcellularLocation>
        <location evidence="1 12">Cell membrane</location>
        <topology evidence="1 12">Multi-pass membrane protein</topology>
    </subcellularLocation>
</comment>
<comment type="caution">
    <text evidence="15">The sequence shown here is derived from an EMBL/GenBank/DDBJ whole genome shotgun (WGS) entry which is preliminary data.</text>
</comment>
<dbReference type="Pfam" id="PF08407">
    <property type="entry name" value="Chitin_synth_1N"/>
    <property type="match status" value="1"/>
</dbReference>
<evidence type="ECO:0000256" key="4">
    <source>
        <dbReference type="ARBA" id="ARBA00022676"/>
    </source>
</evidence>
<accession>A0A9P7K3W3</accession>
<feature type="non-terminal residue" evidence="15">
    <location>
        <position position="802"/>
    </location>
</feature>
<feature type="region of interest" description="Disordered" evidence="13">
    <location>
        <begin position="1"/>
        <end position="27"/>
    </location>
</feature>
<evidence type="ECO:0000256" key="10">
    <source>
        <dbReference type="ARBA" id="ARBA00024009"/>
    </source>
</evidence>
<keyword evidence="4 12" id="KW-0328">Glycosyltransferase</keyword>
<feature type="compositionally biased region" description="Low complexity" evidence="13">
    <location>
        <begin position="1"/>
        <end position="10"/>
    </location>
</feature>
<dbReference type="InterPro" id="IPR013616">
    <property type="entry name" value="Chitin_synth_N"/>
</dbReference>
<keyword evidence="7 12" id="KW-1133">Transmembrane helix</keyword>
<evidence type="ECO:0000259" key="14">
    <source>
        <dbReference type="Pfam" id="PF08407"/>
    </source>
</evidence>
<evidence type="ECO:0000313" key="16">
    <source>
        <dbReference type="Proteomes" id="UP000717328"/>
    </source>
</evidence>
<evidence type="ECO:0000256" key="8">
    <source>
        <dbReference type="ARBA" id="ARBA00023136"/>
    </source>
</evidence>
<proteinExistence type="inferred from homology"/>
<evidence type="ECO:0000313" key="15">
    <source>
        <dbReference type="EMBL" id="KAG5635818.1"/>
    </source>
</evidence>
<dbReference type="PANTHER" id="PTHR22914">
    <property type="entry name" value="CHITIN SYNTHASE"/>
    <property type="match status" value="1"/>
</dbReference>
<dbReference type="InterPro" id="IPR029044">
    <property type="entry name" value="Nucleotide-diphossugar_trans"/>
</dbReference>
<comment type="similarity">
    <text evidence="12">Belongs to the chitin synthase family.</text>
</comment>
<feature type="transmembrane region" description="Helical" evidence="12">
    <location>
        <begin position="782"/>
        <end position="801"/>
    </location>
</feature>
<feature type="transmembrane region" description="Helical" evidence="12">
    <location>
        <begin position="662"/>
        <end position="682"/>
    </location>
</feature>
<dbReference type="EC" id="2.4.1.16" evidence="2 12"/>
<dbReference type="Proteomes" id="UP000717328">
    <property type="component" value="Unassembled WGS sequence"/>
</dbReference>
<feature type="transmembrane region" description="Helical" evidence="12">
    <location>
        <begin position="565"/>
        <end position="583"/>
    </location>
</feature>
<evidence type="ECO:0000256" key="2">
    <source>
        <dbReference type="ARBA" id="ARBA00012543"/>
    </source>
</evidence>
<feature type="transmembrane region" description="Helical" evidence="12">
    <location>
        <begin position="595"/>
        <end position="617"/>
    </location>
</feature>
<dbReference type="GO" id="GO:0030428">
    <property type="term" value="C:cell septum"/>
    <property type="evidence" value="ECO:0007669"/>
    <property type="project" value="TreeGrafter"/>
</dbReference>
<reference evidence="15" key="1">
    <citation type="submission" date="2021-02" db="EMBL/GenBank/DDBJ databases">
        <authorList>
            <person name="Nieuwenhuis M."/>
            <person name="Van De Peppel L.J.J."/>
        </authorList>
    </citation>
    <scope>NUCLEOTIDE SEQUENCE</scope>
    <source>
        <strain evidence="15">D49</strain>
    </source>
</reference>
<dbReference type="GO" id="GO:0006031">
    <property type="term" value="P:chitin biosynthetic process"/>
    <property type="evidence" value="ECO:0007669"/>
    <property type="project" value="UniProtKB-UniRule"/>
</dbReference>
<evidence type="ECO:0000256" key="13">
    <source>
        <dbReference type="SAM" id="MobiDB-lite"/>
    </source>
</evidence>
<dbReference type="GO" id="GO:0071555">
    <property type="term" value="P:cell wall organization"/>
    <property type="evidence" value="ECO:0007669"/>
    <property type="project" value="UniProtKB-KW"/>
</dbReference>
<dbReference type="InterPro" id="IPR004835">
    <property type="entry name" value="Chitin_synth"/>
</dbReference>
<keyword evidence="6 12" id="KW-0812">Transmembrane</keyword>
<dbReference type="Pfam" id="PF01644">
    <property type="entry name" value="Chitin_synth_1"/>
    <property type="match status" value="1"/>
</dbReference>
<dbReference type="OrthoDB" id="26569at2759"/>
<feature type="transmembrane region" description="Helical" evidence="12">
    <location>
        <begin position="638"/>
        <end position="656"/>
    </location>
</feature>
<feature type="domain" description="Chitin synthase N-terminal" evidence="14">
    <location>
        <begin position="130"/>
        <end position="154"/>
    </location>
</feature>
<evidence type="ECO:0000256" key="7">
    <source>
        <dbReference type="ARBA" id="ARBA00022989"/>
    </source>
</evidence>
<reference evidence="15" key="2">
    <citation type="submission" date="2021-10" db="EMBL/GenBank/DDBJ databases">
        <title>Phylogenomics reveals ancestral predisposition of the termite-cultivated fungus Termitomyces towards a domesticated lifestyle.</title>
        <authorList>
            <person name="Auxier B."/>
            <person name="Grum-Grzhimaylo A."/>
            <person name="Cardenas M.E."/>
            <person name="Lodge J.D."/>
            <person name="Laessoe T."/>
            <person name="Pedersen O."/>
            <person name="Smith M.E."/>
            <person name="Kuyper T.W."/>
            <person name="Franco-Molano E.A."/>
            <person name="Baroni T.J."/>
            <person name="Aanen D.K."/>
        </authorList>
    </citation>
    <scope>NUCLEOTIDE SEQUENCE</scope>
    <source>
        <strain evidence="15">D49</strain>
    </source>
</reference>
<keyword evidence="8 12" id="KW-0472">Membrane</keyword>
<evidence type="ECO:0000256" key="12">
    <source>
        <dbReference type="RuleBase" id="RU366040"/>
    </source>
</evidence>
<keyword evidence="5 12" id="KW-0808">Transferase</keyword>
<dbReference type="GO" id="GO:0005886">
    <property type="term" value="C:plasma membrane"/>
    <property type="evidence" value="ECO:0007669"/>
    <property type="project" value="UniProtKB-SubCell"/>
</dbReference>
<gene>
    <name evidence="15" type="ORF">H0H81_010048</name>
</gene>
<comment type="catalytic activity">
    <reaction evidence="11 12">
        <text>[(1-&gt;4)-N-acetyl-beta-D-glucosaminyl](n) + UDP-N-acetyl-alpha-D-glucosamine = [(1-&gt;4)-N-acetyl-beta-D-glucosaminyl](n+1) + UDP + H(+)</text>
        <dbReference type="Rhea" id="RHEA:16637"/>
        <dbReference type="Rhea" id="RHEA-COMP:9593"/>
        <dbReference type="Rhea" id="RHEA-COMP:9595"/>
        <dbReference type="ChEBI" id="CHEBI:15378"/>
        <dbReference type="ChEBI" id="CHEBI:17029"/>
        <dbReference type="ChEBI" id="CHEBI:57705"/>
        <dbReference type="ChEBI" id="CHEBI:58223"/>
        <dbReference type="EC" id="2.4.1.16"/>
    </reaction>
</comment>
<keyword evidence="3 12" id="KW-1003">Cell membrane</keyword>
<evidence type="ECO:0000256" key="11">
    <source>
        <dbReference type="ARBA" id="ARBA00048014"/>
    </source>
</evidence>
<dbReference type="EMBL" id="JABCKI010006019">
    <property type="protein sequence ID" value="KAG5635818.1"/>
    <property type="molecule type" value="Genomic_DNA"/>
</dbReference>
<sequence>MKLPSLLPHGPQLPPPLPQNHDSPDHKQSIIVSSIPQGDEAPQTSTPEEALLPHLSATPLLAGDLLGLTGIGFSIFLNQSGMQTTADHILEPKPLKVKPVTSPPFNGHHGANLLLPTEIRKCTIHDDVVSRYLRYSAVTCGPDDFSTSGFTLLQDDNSAANPPQKTELFIAITMYNENEELFCRTMNGVVKNITELCKRKDDPKWGPDSWKKVVVCIISDGRKKINPGTLAAIAKMGAYQDKTALQYVETGEEKKEVVAHVYEVTTQVTFSSALPSIMPQEAATTIPPIQIIFCLKEKNQKKINSHRWFFNAFSARLKPRVCVLLDVGTMPGPTSIYHLWKAFDINEPVGGACGEIIAYKGPYGEALINPLVAAQNFEYKMSNILEKTVESMLGYISVLPGAFSAYRYEALLNDERGEGPLQKYSLGDLTVNSKPNLFTANMYLAEDRILCWELVSKRKSCWVLHYVKSAHAVTDVPDELPEFISQRRRWLNGSFAAALHSVIHFHFIYRSSHTFQRKFWIHFEMAYQLFNIIFSWFALGNYYIGFVVVSTSLEYYLPGFKYPNILLNYMYVGLLIMSFLMALGNRPQGSRAGYIMVLFGYGFLMMYVTAASFTVAYQGLKSVEAFDRTRAKYTITSMMSSLGLYVFTSIVALDPWHTLTSFIQFLLISPSYVTVLNVYAFVNIHDVTWGTKADVGPMEDSQDIGSGTIIPSDLKSNSVELVKTHSVCAKGISFTKPAPDLVQQQEELFKAIRNYVTLFWILSNGLLAAAVTSAIPSGGSKVISPLVKAYFAFILYSLAGIA</sequence>
<dbReference type="CDD" id="cd04190">
    <property type="entry name" value="Chitin_synth_C"/>
    <property type="match status" value="1"/>
</dbReference>
<evidence type="ECO:0000256" key="6">
    <source>
        <dbReference type="ARBA" id="ARBA00022692"/>
    </source>
</evidence>
<keyword evidence="9 12" id="KW-0961">Cell wall biogenesis/degradation</keyword>
<comment type="function">
    <text evidence="10 12">Polymerizes chitin, a structural polymer of the cell wall and septum, by transferring the sugar moiety of UDP-GlcNAc to the non-reducing end of the growing chitin polymer.</text>
</comment>
<evidence type="ECO:0000256" key="5">
    <source>
        <dbReference type="ARBA" id="ARBA00022679"/>
    </source>
</evidence>
<feature type="transmembrane region" description="Helical" evidence="12">
    <location>
        <begin position="529"/>
        <end position="553"/>
    </location>
</feature>
<feature type="transmembrane region" description="Helical" evidence="12">
    <location>
        <begin position="755"/>
        <end position="776"/>
    </location>
</feature>
<dbReference type="AlphaFoldDB" id="A0A9P7K3W3"/>
<evidence type="ECO:0000256" key="3">
    <source>
        <dbReference type="ARBA" id="ARBA00022475"/>
    </source>
</evidence>
<dbReference type="PANTHER" id="PTHR22914:SF9">
    <property type="entry name" value="CHITIN SYNTHASE 1"/>
    <property type="match status" value="1"/>
</dbReference>
<dbReference type="GO" id="GO:0004100">
    <property type="term" value="F:chitin synthase activity"/>
    <property type="evidence" value="ECO:0007669"/>
    <property type="project" value="UniProtKB-UniRule"/>
</dbReference>
<keyword evidence="16" id="KW-1185">Reference proteome</keyword>
<dbReference type="SUPFAM" id="SSF53448">
    <property type="entry name" value="Nucleotide-diphospho-sugar transferases"/>
    <property type="match status" value="1"/>
</dbReference>
<organism evidence="15 16">
    <name type="scientific">Sphagnurus paluster</name>
    <dbReference type="NCBI Taxonomy" id="117069"/>
    <lineage>
        <taxon>Eukaryota</taxon>
        <taxon>Fungi</taxon>
        <taxon>Dikarya</taxon>
        <taxon>Basidiomycota</taxon>
        <taxon>Agaricomycotina</taxon>
        <taxon>Agaricomycetes</taxon>
        <taxon>Agaricomycetidae</taxon>
        <taxon>Agaricales</taxon>
        <taxon>Tricholomatineae</taxon>
        <taxon>Lyophyllaceae</taxon>
        <taxon>Sphagnurus</taxon>
    </lineage>
</organism>
<name>A0A9P7K3W3_9AGAR</name>